<sequence>MGAALRFRIARIQAGAGWGKSTAARAACTGRSVRWIEVRDAPAESGALAFLLADAFALSRVALAKLLKEARNDDDVRALVEWFCAHRLDLEPLLAIDDLHLLVEDHLSMALLAALIERLHEARWLLISRRALPMPWGDWLASGDASLAVVADDLALEPEEARALLAQQAPHLDEGALRAALSLADGWPIVLRFAQRAAERAGDLIALQAMTREMAFAYLAEQFTSESPQQWRELALIATFARWIDAPLLERCGVANPHAAMRWLRESAFPIHDAPTRISLHDLATEAIVRSATAQERSGILLRLIAALAECDRAGEALDLARTYAPERIDTLLAKEGFGLLDAGRWESVEQALHAVSLDRRRADPMLLGVRAALEAFHGNVDRSERLYIAAIRACSDPEFHSALSRRLSLLYINLARPEALAVIAPVIDEGSAMSRADARSIHALALVVTGNLEEAWREVCAALDDVSIEGEEALVARVSMRAAWVAFHCDLPADAERIAMRALEMARRLGDDALQAMLYSILSSLSVTFHDDLDRAYQYAFEMEASAERDGNRQIAEHARRLRFSIAIECGSEERAATVSATIDSGGKIYRSDFFYAFATATRLGWDRHFSEAARRLASCIGEIHNASEARALVATTAMFLAFAGDRDEAIATIERAKSAPPRTTAIDRNFDIVARTHLAIAEIFVGRPSLALRHLPQRVARAWDRALCETARSIALASPAHAENERYAALAALEAAGRRGFARLLRAALGTLQPRLPVTAGSPTLTEAEMEILRALDRGLSPKQIAESSGRSVATVRAHLRSIFRKFDASNRIEALAIAKRRKFL</sequence>
<dbReference type="CDD" id="cd06170">
    <property type="entry name" value="LuxR_C_like"/>
    <property type="match status" value="1"/>
</dbReference>
<dbReference type="GO" id="GO:0006355">
    <property type="term" value="P:regulation of DNA-templated transcription"/>
    <property type="evidence" value="ECO:0007669"/>
    <property type="project" value="InterPro"/>
</dbReference>
<dbReference type="PROSITE" id="PS50043">
    <property type="entry name" value="HTH_LUXR_2"/>
    <property type="match status" value="1"/>
</dbReference>
<evidence type="ECO:0000259" key="1">
    <source>
        <dbReference type="PROSITE" id="PS50043"/>
    </source>
</evidence>
<dbReference type="InterPro" id="IPR036388">
    <property type="entry name" value="WH-like_DNA-bd_sf"/>
</dbReference>
<name>E6PJ08_9ZZZZ</name>
<organism evidence="2">
    <name type="scientific">mine drainage metagenome</name>
    <dbReference type="NCBI Taxonomy" id="410659"/>
    <lineage>
        <taxon>unclassified sequences</taxon>
        <taxon>metagenomes</taxon>
        <taxon>ecological metagenomes</taxon>
    </lineage>
</organism>
<reference evidence="2" key="1">
    <citation type="submission" date="2009-10" db="EMBL/GenBank/DDBJ databases">
        <title>Diversity of trophic interactions inside an arsenic-rich microbial ecosystem.</title>
        <authorList>
            <person name="Bertin P.N."/>
            <person name="Heinrich-Salmeron A."/>
            <person name="Pelletier E."/>
            <person name="Goulhen-Chollet F."/>
            <person name="Arsene-Ploetze F."/>
            <person name="Gallien S."/>
            <person name="Calteau A."/>
            <person name="Vallenet D."/>
            <person name="Casiot C."/>
            <person name="Chane-Woon-Ming B."/>
            <person name="Giloteaux L."/>
            <person name="Barakat M."/>
            <person name="Bonnefoy V."/>
            <person name="Bruneel O."/>
            <person name="Chandler M."/>
            <person name="Cleiss J."/>
            <person name="Duran R."/>
            <person name="Elbaz-Poulichet F."/>
            <person name="Fonknechten N."/>
            <person name="Lauga B."/>
            <person name="Mornico D."/>
            <person name="Ortet P."/>
            <person name="Schaeffer C."/>
            <person name="Siguier P."/>
            <person name="Alexander Thil Smith A."/>
            <person name="Van Dorsselaer A."/>
            <person name="Weissenbach J."/>
            <person name="Medigue C."/>
            <person name="Le Paslier D."/>
        </authorList>
    </citation>
    <scope>NUCLEOTIDE SEQUENCE</scope>
</reference>
<dbReference type="Gene3D" id="1.10.10.10">
    <property type="entry name" value="Winged helix-like DNA-binding domain superfamily/Winged helix DNA-binding domain"/>
    <property type="match status" value="1"/>
</dbReference>
<dbReference type="AlphaFoldDB" id="E6PJ08"/>
<protein>
    <recommendedName>
        <fullName evidence="1">HTH luxR-type domain-containing protein</fullName>
    </recommendedName>
</protein>
<dbReference type="GO" id="GO:0003677">
    <property type="term" value="F:DNA binding"/>
    <property type="evidence" value="ECO:0007669"/>
    <property type="project" value="InterPro"/>
</dbReference>
<dbReference type="InterPro" id="IPR000792">
    <property type="entry name" value="Tscrpt_reg_LuxR_C"/>
</dbReference>
<dbReference type="InterPro" id="IPR016032">
    <property type="entry name" value="Sig_transdc_resp-reg_C-effctor"/>
</dbReference>
<dbReference type="SUPFAM" id="SSF46894">
    <property type="entry name" value="C-terminal effector domain of the bipartite response regulators"/>
    <property type="match status" value="1"/>
</dbReference>
<dbReference type="PRINTS" id="PR00038">
    <property type="entry name" value="HTHLUXR"/>
</dbReference>
<dbReference type="Pfam" id="PF00196">
    <property type="entry name" value="GerE"/>
    <property type="match status" value="1"/>
</dbReference>
<accession>E6PJ08</accession>
<proteinExistence type="predicted"/>
<evidence type="ECO:0000313" key="2">
    <source>
        <dbReference type="EMBL" id="CBH76450.1"/>
    </source>
</evidence>
<dbReference type="SMART" id="SM00421">
    <property type="entry name" value="HTH_LUXR"/>
    <property type="match status" value="1"/>
</dbReference>
<feature type="domain" description="HTH luxR-type" evidence="1">
    <location>
        <begin position="760"/>
        <end position="825"/>
    </location>
</feature>
<comment type="caution">
    <text evidence="2">The sequence shown here is derived from an EMBL/GenBank/DDBJ whole genome shotgun (WGS) entry which is preliminary data.</text>
</comment>
<dbReference type="EMBL" id="CABL01000019">
    <property type="protein sequence ID" value="CBH76450.1"/>
    <property type="molecule type" value="Genomic_DNA"/>
</dbReference>
<gene>
    <name evidence="2" type="ORF">CARN1_0930</name>
</gene>